<dbReference type="Pfam" id="PF13843">
    <property type="entry name" value="DDE_Tnp_1_7"/>
    <property type="match status" value="1"/>
</dbReference>
<evidence type="ECO:0000256" key="2">
    <source>
        <dbReference type="ARBA" id="ARBA00022768"/>
    </source>
</evidence>
<dbReference type="AlphaFoldDB" id="A0AAW1L4N3"/>
<dbReference type="SUPFAM" id="SSF54713">
    <property type="entry name" value="Elongation factor Ts (EF-Ts), dimerisation domain"/>
    <property type="match status" value="1"/>
</dbReference>
<feature type="domain" description="PiggyBac transposable element-derived protein" evidence="8">
    <location>
        <begin position="416"/>
        <end position="495"/>
    </location>
</feature>
<dbReference type="InterPro" id="IPR036402">
    <property type="entry name" value="EF-Ts_dimer_sf"/>
</dbReference>
<keyword evidence="5 6" id="KW-0496">Mitochondrion</keyword>
<dbReference type="EMBL" id="JASPKY010000176">
    <property type="protein sequence ID" value="KAK9727692.1"/>
    <property type="molecule type" value="Genomic_DNA"/>
</dbReference>
<feature type="domain" description="Translation elongation factor EFTs/EF1B dimerisation" evidence="7">
    <location>
        <begin position="91"/>
        <end position="221"/>
    </location>
</feature>
<dbReference type="FunFam" id="1.10.8.10:FF:000031">
    <property type="entry name" value="Elongation factor Ts, mitochondrial"/>
    <property type="match status" value="1"/>
</dbReference>
<comment type="caution">
    <text evidence="9">The sequence shown here is derived from an EMBL/GenBank/DDBJ whole genome shotgun (WGS) entry which is preliminary data.</text>
</comment>
<dbReference type="PROSITE" id="PS01127">
    <property type="entry name" value="EF_TS_2"/>
    <property type="match status" value="1"/>
</dbReference>
<keyword evidence="3 6" id="KW-0648">Protein biosynthesis</keyword>
<gene>
    <name evidence="9" type="ORF">QE152_g19009</name>
</gene>
<reference evidence="9 10" key="1">
    <citation type="journal article" date="2024" name="BMC Genomics">
        <title>De novo assembly and annotation of Popillia japonica's genome with initial clues to its potential as an invasive pest.</title>
        <authorList>
            <person name="Cucini C."/>
            <person name="Boschi S."/>
            <person name="Funari R."/>
            <person name="Cardaioli E."/>
            <person name="Iannotti N."/>
            <person name="Marturano G."/>
            <person name="Paoli F."/>
            <person name="Bruttini M."/>
            <person name="Carapelli A."/>
            <person name="Frati F."/>
            <person name="Nardi F."/>
        </authorList>
    </citation>
    <scope>NUCLEOTIDE SEQUENCE [LARGE SCALE GENOMIC DNA]</scope>
    <source>
        <strain evidence="9">DMR45628</strain>
    </source>
</reference>
<dbReference type="InterPro" id="IPR009060">
    <property type="entry name" value="UBA-like_sf"/>
</dbReference>
<evidence type="ECO:0000259" key="7">
    <source>
        <dbReference type="Pfam" id="PF00889"/>
    </source>
</evidence>
<dbReference type="HAMAP" id="MF_00050">
    <property type="entry name" value="EF_Ts"/>
    <property type="match status" value="1"/>
</dbReference>
<dbReference type="GO" id="GO:0070125">
    <property type="term" value="P:mitochondrial translational elongation"/>
    <property type="evidence" value="ECO:0007669"/>
    <property type="project" value="TreeGrafter"/>
</dbReference>
<evidence type="ECO:0000256" key="5">
    <source>
        <dbReference type="ARBA" id="ARBA00023128"/>
    </source>
</evidence>
<organism evidence="9 10">
    <name type="scientific">Popillia japonica</name>
    <name type="common">Japanese beetle</name>
    <dbReference type="NCBI Taxonomy" id="7064"/>
    <lineage>
        <taxon>Eukaryota</taxon>
        <taxon>Metazoa</taxon>
        <taxon>Ecdysozoa</taxon>
        <taxon>Arthropoda</taxon>
        <taxon>Hexapoda</taxon>
        <taxon>Insecta</taxon>
        <taxon>Pterygota</taxon>
        <taxon>Neoptera</taxon>
        <taxon>Endopterygota</taxon>
        <taxon>Coleoptera</taxon>
        <taxon>Polyphaga</taxon>
        <taxon>Scarabaeiformia</taxon>
        <taxon>Scarabaeidae</taxon>
        <taxon>Rutelinae</taxon>
        <taxon>Popillia</taxon>
    </lineage>
</organism>
<proteinExistence type="inferred from homology"/>
<dbReference type="Pfam" id="PF00889">
    <property type="entry name" value="EF_TS"/>
    <property type="match status" value="1"/>
</dbReference>
<keyword evidence="10" id="KW-1185">Reference proteome</keyword>
<keyword evidence="4" id="KW-0809">Transit peptide</keyword>
<protein>
    <recommendedName>
        <fullName evidence="6">Elongation factor Ts, mitochondrial</fullName>
        <shortName evidence="6">EF-Ts</shortName>
        <shortName evidence="6">EF-TsMt</shortName>
    </recommendedName>
</protein>
<dbReference type="InterPro" id="IPR029526">
    <property type="entry name" value="PGBD"/>
</dbReference>
<evidence type="ECO:0000313" key="10">
    <source>
        <dbReference type="Proteomes" id="UP001458880"/>
    </source>
</evidence>
<dbReference type="Proteomes" id="UP001458880">
    <property type="component" value="Unassembled WGS sequence"/>
</dbReference>
<evidence type="ECO:0000259" key="8">
    <source>
        <dbReference type="Pfam" id="PF13843"/>
    </source>
</evidence>
<dbReference type="InterPro" id="IPR001816">
    <property type="entry name" value="Transl_elong_EFTs/EF1B"/>
</dbReference>
<evidence type="ECO:0000256" key="4">
    <source>
        <dbReference type="ARBA" id="ARBA00022946"/>
    </source>
</evidence>
<dbReference type="GO" id="GO:0005739">
    <property type="term" value="C:mitochondrion"/>
    <property type="evidence" value="ECO:0007669"/>
    <property type="project" value="UniProtKB-SubCell"/>
</dbReference>
<comment type="function">
    <text evidence="6">Associates with the EF-Tu.GDP complex and induces the exchange of GDP to GTP. It remains bound to the aminoacyl-tRNA.EF-Tu.GTP complex up to the GTP hydrolysis stage on the ribosome.</text>
</comment>
<dbReference type="Pfam" id="PF25025">
    <property type="entry name" value="EF-Ts_N"/>
    <property type="match status" value="1"/>
</dbReference>
<dbReference type="PANTHER" id="PTHR11741:SF0">
    <property type="entry name" value="ELONGATION FACTOR TS, MITOCHONDRIAL"/>
    <property type="match status" value="1"/>
</dbReference>
<keyword evidence="2 6" id="KW-0251">Elongation factor</keyword>
<comment type="subcellular location">
    <subcellularLocation>
        <location evidence="6">Mitochondrion</location>
    </subcellularLocation>
</comment>
<dbReference type="PANTHER" id="PTHR11741">
    <property type="entry name" value="ELONGATION FACTOR TS"/>
    <property type="match status" value="1"/>
</dbReference>
<dbReference type="GO" id="GO:0003746">
    <property type="term" value="F:translation elongation factor activity"/>
    <property type="evidence" value="ECO:0007669"/>
    <property type="project" value="UniProtKB-UniRule"/>
</dbReference>
<evidence type="ECO:0000256" key="1">
    <source>
        <dbReference type="ARBA" id="ARBA00005532"/>
    </source>
</evidence>
<dbReference type="CDD" id="cd14275">
    <property type="entry name" value="UBA_EF-Ts"/>
    <property type="match status" value="1"/>
</dbReference>
<comment type="similarity">
    <text evidence="1 6">Belongs to the EF-Ts family.</text>
</comment>
<evidence type="ECO:0000256" key="6">
    <source>
        <dbReference type="HAMAP-Rule" id="MF_03135"/>
    </source>
</evidence>
<dbReference type="SUPFAM" id="SSF46934">
    <property type="entry name" value="UBA-like"/>
    <property type="match status" value="1"/>
</dbReference>
<evidence type="ECO:0000256" key="3">
    <source>
        <dbReference type="ARBA" id="ARBA00022917"/>
    </source>
</evidence>
<name>A0AAW1L4N3_POPJA</name>
<dbReference type="Gene3D" id="1.10.8.10">
    <property type="entry name" value="DNA helicase RuvA subunit, C-terminal domain"/>
    <property type="match status" value="1"/>
</dbReference>
<dbReference type="InterPro" id="IPR018101">
    <property type="entry name" value="Transl_elong_Ts_CS"/>
</dbReference>
<dbReference type="InterPro" id="IPR014039">
    <property type="entry name" value="Transl_elong_EFTs/EF1B_dimer"/>
</dbReference>
<evidence type="ECO:0000313" key="9">
    <source>
        <dbReference type="EMBL" id="KAK9727692.1"/>
    </source>
</evidence>
<accession>A0AAW1L4N3</accession>
<dbReference type="Gene3D" id="3.30.479.20">
    <property type="entry name" value="Elongation factor Ts, dimerisation domain"/>
    <property type="match status" value="2"/>
</dbReference>
<sequence length="496" mass="55836">MMLRKQIARYLHVGRPCFAVEKALLAKLRKKTGYTFTNCKKALEMHENDITKAENWLKEQAQQLGWAKASKLEGRQAIQGVIAVTMNNQSGALVELNCETDFVARNEVFKNMAELAATTILKFAETQQHSNEPVRKIGLDVEQINQLKALDGKPLGDHVALMIGTLGENASLRRAMVLTAAPSLIGGIVALRQCTTKNVDLSTVGKNICQHIVGMNPKRVGTSTDEPSKNSDEETCLIFQEYLNDESIKVKDYLEENGVEVVDFKRFECGECSRIAGQSLEFVETLTILTSKPSNYSKTKYVHSYIHIIKRPRKQQNEQNVASIPQGIGVCSITIESNIEHVISEYQLPNDESSGEDDVVDNNIPLGWQNVDSQCLKNISFSVENSGIKPEFFEMYDKDENSGIKPEFFEIDNEGADTSIRLYKLTSLLEQLIPNFQKVLVPGEELRIDETLVPFRGRISFRQYIKNKKHKFGVKLYKLCLNGGYTYDLQIYCGTN</sequence>